<gene>
    <name evidence="1" type="ORF">METZ01_LOCUS455865</name>
</gene>
<accession>A0A383A5X7</accession>
<feature type="non-terminal residue" evidence="1">
    <location>
        <position position="40"/>
    </location>
</feature>
<name>A0A383A5X7_9ZZZZ</name>
<organism evidence="1">
    <name type="scientific">marine metagenome</name>
    <dbReference type="NCBI Taxonomy" id="408172"/>
    <lineage>
        <taxon>unclassified sequences</taxon>
        <taxon>metagenomes</taxon>
        <taxon>ecological metagenomes</taxon>
    </lineage>
</organism>
<dbReference type="AlphaFoldDB" id="A0A383A5X7"/>
<evidence type="ECO:0000313" key="1">
    <source>
        <dbReference type="EMBL" id="SVE03011.1"/>
    </source>
</evidence>
<protein>
    <submittedName>
        <fullName evidence="1">Uncharacterized protein</fullName>
    </submittedName>
</protein>
<sequence>MAERYKFGDYLVPMATDLMTALPQLQRQGQQHLLDQAKLA</sequence>
<dbReference type="EMBL" id="UINC01189361">
    <property type="protein sequence ID" value="SVE03011.1"/>
    <property type="molecule type" value="Genomic_DNA"/>
</dbReference>
<proteinExistence type="predicted"/>
<reference evidence="1" key="1">
    <citation type="submission" date="2018-05" db="EMBL/GenBank/DDBJ databases">
        <authorList>
            <person name="Lanie J.A."/>
            <person name="Ng W.-L."/>
            <person name="Kazmierczak K.M."/>
            <person name="Andrzejewski T.M."/>
            <person name="Davidsen T.M."/>
            <person name="Wayne K.J."/>
            <person name="Tettelin H."/>
            <person name="Glass J.I."/>
            <person name="Rusch D."/>
            <person name="Podicherti R."/>
            <person name="Tsui H.-C.T."/>
            <person name="Winkler M.E."/>
        </authorList>
    </citation>
    <scope>NUCLEOTIDE SEQUENCE</scope>
</reference>